<comment type="caution">
    <text evidence="2">The sequence shown here is derived from an EMBL/GenBank/DDBJ whole genome shotgun (WGS) entry which is preliminary data.</text>
</comment>
<gene>
    <name evidence="2" type="ORF">G7Z17_g1226</name>
</gene>
<dbReference type="OrthoDB" id="3238794at2759"/>
<dbReference type="Proteomes" id="UP000722485">
    <property type="component" value="Unassembled WGS sequence"/>
</dbReference>
<evidence type="ECO:0000313" key="2">
    <source>
        <dbReference type="EMBL" id="KAF7556702.1"/>
    </source>
</evidence>
<reference evidence="2" key="1">
    <citation type="submission" date="2020-03" db="EMBL/GenBank/DDBJ databases">
        <title>Draft Genome Sequence of Cylindrodendrum hubeiense.</title>
        <authorList>
            <person name="Buettner E."/>
            <person name="Kellner H."/>
        </authorList>
    </citation>
    <scope>NUCLEOTIDE SEQUENCE</scope>
    <source>
        <strain evidence="2">IHI 201604</strain>
    </source>
</reference>
<dbReference type="InterPro" id="IPR001303">
    <property type="entry name" value="Aldolase_II/adducin_N"/>
</dbReference>
<feature type="domain" description="Class II aldolase/adducin N-terminal" evidence="1">
    <location>
        <begin position="47"/>
        <end position="229"/>
    </location>
</feature>
<dbReference type="SUPFAM" id="SSF53639">
    <property type="entry name" value="AraD/HMP-PK domain-like"/>
    <property type="match status" value="1"/>
</dbReference>
<dbReference type="Gene3D" id="3.40.225.10">
    <property type="entry name" value="Class II aldolase/adducin N-terminal domain"/>
    <property type="match status" value="1"/>
</dbReference>
<accession>A0A9P5HQK6</accession>
<name>A0A9P5HQK6_9HYPO</name>
<dbReference type="PANTHER" id="PTHR10672">
    <property type="entry name" value="ADDUCIN"/>
    <property type="match status" value="1"/>
</dbReference>
<dbReference type="GO" id="GO:0005856">
    <property type="term" value="C:cytoskeleton"/>
    <property type="evidence" value="ECO:0007669"/>
    <property type="project" value="TreeGrafter"/>
</dbReference>
<evidence type="ECO:0000313" key="3">
    <source>
        <dbReference type="Proteomes" id="UP000722485"/>
    </source>
</evidence>
<dbReference type="EMBL" id="JAANBB010000010">
    <property type="protein sequence ID" value="KAF7556702.1"/>
    <property type="molecule type" value="Genomic_DNA"/>
</dbReference>
<dbReference type="AlphaFoldDB" id="A0A9P5HQK6"/>
<proteinExistence type="predicted"/>
<organism evidence="2 3">
    <name type="scientific">Cylindrodendrum hubeiense</name>
    <dbReference type="NCBI Taxonomy" id="595255"/>
    <lineage>
        <taxon>Eukaryota</taxon>
        <taxon>Fungi</taxon>
        <taxon>Dikarya</taxon>
        <taxon>Ascomycota</taxon>
        <taxon>Pezizomycotina</taxon>
        <taxon>Sordariomycetes</taxon>
        <taxon>Hypocreomycetidae</taxon>
        <taxon>Hypocreales</taxon>
        <taxon>Nectriaceae</taxon>
        <taxon>Cylindrodendrum</taxon>
    </lineage>
</organism>
<dbReference type="SMART" id="SM01007">
    <property type="entry name" value="Aldolase_II"/>
    <property type="match status" value="1"/>
</dbReference>
<dbReference type="GO" id="GO:0051015">
    <property type="term" value="F:actin filament binding"/>
    <property type="evidence" value="ECO:0007669"/>
    <property type="project" value="TreeGrafter"/>
</dbReference>
<keyword evidence="3" id="KW-1185">Reference proteome</keyword>
<sequence>MPSTVAPPTELGATALNTAITADGGVVKVHKIPVYPTKEARRQWQLQQMAGAFRVFARLGYADGGSGHISLRDPVNPDTFWINPYGVHFGLLTVSDMVHIDEDGNRIGGADKPVNTAGFIIHAAIHKRRPDINAACHLHSPYGRAWSTFGKPIDMLNQDSCMFYDDLAVYANFGGVVFAKEEGARLADALGPFKKNVILQNHGILTAGGTIGEAAAFFIALERACHTQLVVEAAIAPNGSSLKKTLVSDQEAKYTKQGTGTPEVMQINCCLNSIPVRRHICALQDYYAYFGMLGNKGFRLIHKLFFEDLDVIFFATGAYTPKMAIIRETPYSHSLWVNAKFEQVGIA</sequence>
<protein>
    <recommendedName>
        <fullName evidence="1">Class II aldolase/adducin N-terminal domain-containing protein</fullName>
    </recommendedName>
</protein>
<evidence type="ECO:0000259" key="1">
    <source>
        <dbReference type="SMART" id="SM01007"/>
    </source>
</evidence>
<dbReference type="InterPro" id="IPR051017">
    <property type="entry name" value="Aldolase-II_Adducin_sf"/>
</dbReference>
<dbReference type="InterPro" id="IPR036409">
    <property type="entry name" value="Aldolase_II/adducin_N_sf"/>
</dbReference>
<dbReference type="FunFam" id="3.40.225.10:FF:000009">
    <property type="entry name" value="Class II aldolase/adducin N-terminal"/>
    <property type="match status" value="1"/>
</dbReference>
<dbReference type="PANTHER" id="PTHR10672:SF25">
    <property type="entry name" value="MEIOTICALLY UP-REGULATED GENE 14 PROTEIN"/>
    <property type="match status" value="1"/>
</dbReference>
<dbReference type="NCBIfam" id="NF004855">
    <property type="entry name" value="PRK06208.1"/>
    <property type="match status" value="1"/>
</dbReference>
<dbReference type="Pfam" id="PF00596">
    <property type="entry name" value="Aldolase_II"/>
    <property type="match status" value="1"/>
</dbReference>